<evidence type="ECO:0000256" key="1">
    <source>
        <dbReference type="ARBA" id="ARBA00004123"/>
    </source>
</evidence>
<feature type="domain" description="C2H2-type" evidence="9">
    <location>
        <begin position="37"/>
        <end position="66"/>
    </location>
</feature>
<evidence type="ECO:0000259" key="9">
    <source>
        <dbReference type="PROSITE" id="PS50157"/>
    </source>
</evidence>
<dbReference type="InterPro" id="IPR051059">
    <property type="entry name" value="VerF-like"/>
</dbReference>
<feature type="domain" description="C2H2-type" evidence="9">
    <location>
        <begin position="67"/>
        <end position="102"/>
    </location>
</feature>
<dbReference type="GO" id="GO:0008270">
    <property type="term" value="F:zinc ion binding"/>
    <property type="evidence" value="ECO:0007669"/>
    <property type="project" value="UniProtKB-KW"/>
</dbReference>
<evidence type="ECO:0000256" key="8">
    <source>
        <dbReference type="SAM" id="MobiDB-lite"/>
    </source>
</evidence>
<dbReference type="PROSITE" id="PS50157">
    <property type="entry name" value="ZINC_FINGER_C2H2_2"/>
    <property type="match status" value="2"/>
</dbReference>
<dbReference type="EMBL" id="CP059274">
    <property type="protein sequence ID" value="QLQ82609.1"/>
    <property type="molecule type" value="Genomic_DNA"/>
</dbReference>
<keyword evidence="2" id="KW-0479">Metal-binding</keyword>
<evidence type="ECO:0000313" key="11">
    <source>
        <dbReference type="Proteomes" id="UP000510647"/>
    </source>
</evidence>
<dbReference type="Pfam" id="PF04082">
    <property type="entry name" value="Fungal_trans"/>
    <property type="match status" value="1"/>
</dbReference>
<comment type="subcellular location">
    <subcellularLocation>
        <location evidence="1">Nucleus</location>
    </subcellularLocation>
</comment>
<evidence type="ECO:0000256" key="2">
    <source>
        <dbReference type="ARBA" id="ARBA00022723"/>
    </source>
</evidence>
<name>A0A7H9HZP6_9SACH</name>
<evidence type="ECO:0000256" key="3">
    <source>
        <dbReference type="ARBA" id="ARBA00022737"/>
    </source>
</evidence>
<gene>
    <name evidence="10" type="ORF">HG537_0H03720</name>
</gene>
<dbReference type="CDD" id="cd12148">
    <property type="entry name" value="fungal_TF_MHR"/>
    <property type="match status" value="1"/>
</dbReference>
<feature type="region of interest" description="Disordered" evidence="8">
    <location>
        <begin position="1"/>
        <end position="36"/>
    </location>
</feature>
<dbReference type="SUPFAM" id="SSF57667">
    <property type="entry name" value="beta-beta-alpha zinc fingers"/>
    <property type="match status" value="1"/>
</dbReference>
<accession>A0A7H9HZP6</accession>
<keyword evidence="4 7" id="KW-0863">Zinc-finger</keyword>
<feature type="compositionally biased region" description="Polar residues" evidence="8">
    <location>
        <begin position="21"/>
        <end position="33"/>
    </location>
</feature>
<dbReference type="Gene3D" id="3.30.160.60">
    <property type="entry name" value="Classic Zinc Finger"/>
    <property type="match status" value="1"/>
</dbReference>
<dbReference type="PROSITE" id="PS00028">
    <property type="entry name" value="ZINC_FINGER_C2H2_1"/>
    <property type="match status" value="1"/>
</dbReference>
<feature type="region of interest" description="Disordered" evidence="8">
    <location>
        <begin position="223"/>
        <end position="272"/>
    </location>
</feature>
<dbReference type="AlphaFoldDB" id="A0A7H9HZP6"/>
<keyword evidence="6" id="KW-0539">Nucleus</keyword>
<feature type="region of interest" description="Disordered" evidence="8">
    <location>
        <begin position="336"/>
        <end position="359"/>
    </location>
</feature>
<dbReference type="Proteomes" id="UP000510647">
    <property type="component" value="Chromosome 8"/>
</dbReference>
<dbReference type="GO" id="GO:0000978">
    <property type="term" value="F:RNA polymerase II cis-regulatory region sequence-specific DNA binding"/>
    <property type="evidence" value="ECO:0007669"/>
    <property type="project" value="InterPro"/>
</dbReference>
<reference evidence="10 11" key="1">
    <citation type="submission" date="2020-06" db="EMBL/GenBank/DDBJ databases">
        <title>The yeast mating-type switching endonuclease HO is a domesticated member of an unorthodox homing genetic element family.</title>
        <authorList>
            <person name="Coughlan A.Y."/>
            <person name="Lombardi L."/>
            <person name="Braun-Galleani S."/>
            <person name="Martos A.R."/>
            <person name="Galeote V."/>
            <person name="Bigey F."/>
            <person name="Dequin S."/>
            <person name="Byrne K.P."/>
            <person name="Wolfe K.H."/>
        </authorList>
    </citation>
    <scope>NUCLEOTIDE SEQUENCE [LARGE SCALE GENOMIC DNA]</scope>
    <source>
        <strain evidence="10 11">CBS2947</strain>
    </source>
</reference>
<protein>
    <recommendedName>
        <fullName evidence="9">C2H2-type domain-containing protein</fullName>
    </recommendedName>
</protein>
<dbReference type="InterPro" id="IPR036236">
    <property type="entry name" value="Znf_C2H2_sf"/>
</dbReference>
<sequence>MVELGRESSHQVGYGVPGVGANNSTSQMSNSESGGRYKCPHPACDKSFTRQEHLSRHKLNHWPKEIFKCSYVFPNTGLVCNRTFVRKDLLARHVKRHSKTGSRLQNNTMLVGEDFVSRSHSAVPTTTTSSTVGAAGSAPPVLLPQQSIGFAGQNVGVLPTGEGVAMPSDRQLGTYPFQQYDRQTRPNSQEYGTAASGSRLNNSEGGQNVSQFFNWLFENGTGSTGQQGNYSSGSVKNSLTASPLPTSSGATSEQQLPIGNIRNGSPGAQSFSPTAYQFYQNPGPLFTESSLSARPLQGSQEPIATPASLTKMQDLFSIDFLTNDPLQTFMQELSETTMPSQDHQLQNEESFRSSSVSPAHSDLMARANPRLDDRRRSSVKDNLLVQKSNIAELQRQTSNEKRVANSPGYKQRVLSSMKMVPSFFHSDPATKYNLASESYEKIIQIVPELREASLDDLRKSLRSFWCNFHPQLGLLHKPSFHIDQQPPILTLALIMAGASFLGAHYREKISDVICTPLRWIIFSHEDFQPPSKTYIIQSLLLLEGYEKTSTNRYLHERSYLHHGTTLQLLRRTPSFGGHPLILKTEQDPTGLQDPQEVYRRWIDFEMLKRVAFYAFYMDTTHAAIFGYLNLFINCNQIQLTLPCSDSVWESYDLSYEVLLEQGFQKERRTFLCTLKQLMGEIIQNLQNSSDPIKKDKSYELKSWEVNSVFGKKILLAGIISTMFQCQESNEGDLFATTIKCNLGTEKENISWQDVFSFAMDYWLCQIQGSCTEAKYCLIDPFSSQVVTKEEINNQNSNMASGIFSINSDIGCKVPEYHMAQVILRIYQYDYYIYSGAPWRMNVRSGNEEYSLVSKRISQFASDPRSGGVAMIYAYQFMFQMFIDKKTGGMITKPYDVNSDFCITRPNTIALLALLIWSYNFSLYGPEAHIWDNNEPSPASDDNSPMNLYNKRAKENYIPKENFESYLTRMYRLLDVDDSSDDVISYHNNILSKALLLQTIPNTHNLCGMMIFMRQLFQNSYWDLGREFSKLFDNCLERSMGKTAPICETMYKV</sequence>
<dbReference type="OrthoDB" id="1405595at2759"/>
<dbReference type="GO" id="GO:0005634">
    <property type="term" value="C:nucleus"/>
    <property type="evidence" value="ECO:0007669"/>
    <property type="project" value="UniProtKB-SubCell"/>
</dbReference>
<dbReference type="GO" id="GO:0000785">
    <property type="term" value="C:chromatin"/>
    <property type="evidence" value="ECO:0007669"/>
    <property type="project" value="TreeGrafter"/>
</dbReference>
<evidence type="ECO:0000256" key="5">
    <source>
        <dbReference type="ARBA" id="ARBA00022833"/>
    </source>
</evidence>
<dbReference type="PANTHER" id="PTHR40626">
    <property type="entry name" value="MIP31509P"/>
    <property type="match status" value="1"/>
</dbReference>
<keyword evidence="3" id="KW-0677">Repeat</keyword>
<organism evidence="10 11">
    <name type="scientific">Torulaspora globosa</name>
    <dbReference type="NCBI Taxonomy" id="48254"/>
    <lineage>
        <taxon>Eukaryota</taxon>
        <taxon>Fungi</taxon>
        <taxon>Dikarya</taxon>
        <taxon>Ascomycota</taxon>
        <taxon>Saccharomycotina</taxon>
        <taxon>Saccharomycetes</taxon>
        <taxon>Saccharomycetales</taxon>
        <taxon>Saccharomycetaceae</taxon>
        <taxon>Torulaspora</taxon>
    </lineage>
</organism>
<dbReference type="SMART" id="SM00355">
    <property type="entry name" value="ZnF_C2H2"/>
    <property type="match status" value="2"/>
</dbReference>
<dbReference type="GO" id="GO:0000981">
    <property type="term" value="F:DNA-binding transcription factor activity, RNA polymerase II-specific"/>
    <property type="evidence" value="ECO:0007669"/>
    <property type="project" value="InterPro"/>
</dbReference>
<keyword evidence="11" id="KW-1185">Reference proteome</keyword>
<evidence type="ECO:0000256" key="6">
    <source>
        <dbReference type="ARBA" id="ARBA00023242"/>
    </source>
</evidence>
<proteinExistence type="predicted"/>
<dbReference type="InterPro" id="IPR013087">
    <property type="entry name" value="Znf_C2H2_type"/>
</dbReference>
<dbReference type="PANTHER" id="PTHR40626:SF11">
    <property type="entry name" value="ZINC FINGER PROTEIN YPR022C"/>
    <property type="match status" value="1"/>
</dbReference>
<dbReference type="Pfam" id="PF00096">
    <property type="entry name" value="zf-C2H2"/>
    <property type="match status" value="2"/>
</dbReference>
<feature type="region of interest" description="Disordered" evidence="8">
    <location>
        <begin position="182"/>
        <end position="204"/>
    </location>
</feature>
<keyword evidence="5" id="KW-0862">Zinc</keyword>
<evidence type="ECO:0000256" key="7">
    <source>
        <dbReference type="PROSITE-ProRule" id="PRU00042"/>
    </source>
</evidence>
<dbReference type="GO" id="GO:0006351">
    <property type="term" value="P:DNA-templated transcription"/>
    <property type="evidence" value="ECO:0007669"/>
    <property type="project" value="InterPro"/>
</dbReference>
<evidence type="ECO:0000256" key="4">
    <source>
        <dbReference type="ARBA" id="ARBA00022771"/>
    </source>
</evidence>
<evidence type="ECO:0000313" key="10">
    <source>
        <dbReference type="EMBL" id="QLQ82609.1"/>
    </source>
</evidence>
<dbReference type="InterPro" id="IPR007219">
    <property type="entry name" value="XnlR_reg_dom"/>
</dbReference>